<name>A0A1I7BGK0_9ACTN</name>
<dbReference type="OrthoDB" id="5198667at2"/>
<keyword evidence="1" id="KW-0472">Membrane</keyword>
<protein>
    <submittedName>
        <fullName evidence="2">Uncharacterized protein</fullName>
    </submittedName>
</protein>
<sequence length="85" mass="8417">MSAPVGTEQGTDQGGTGRTTAAKAWVAALYSAVLAFLSALVTALGGAETGFDSITAGQWLTAVVSALVALGGAAGLTYYVPNKPR</sequence>
<feature type="transmembrane region" description="Helical" evidence="1">
    <location>
        <begin position="24"/>
        <end position="47"/>
    </location>
</feature>
<keyword evidence="1" id="KW-1133">Transmembrane helix</keyword>
<evidence type="ECO:0000256" key="1">
    <source>
        <dbReference type="SAM" id="Phobius"/>
    </source>
</evidence>
<evidence type="ECO:0000313" key="3">
    <source>
        <dbReference type="Proteomes" id="UP000199546"/>
    </source>
</evidence>
<dbReference type="STRING" id="1296565.SAMN05660657_03549"/>
<accession>A0A1I7BGK0</accession>
<proteinExistence type="predicted"/>
<dbReference type="AlphaFoldDB" id="A0A1I7BGK0"/>
<feature type="transmembrane region" description="Helical" evidence="1">
    <location>
        <begin position="59"/>
        <end position="80"/>
    </location>
</feature>
<dbReference type="EMBL" id="FPBA01000014">
    <property type="protein sequence ID" value="SFT86241.1"/>
    <property type="molecule type" value="Genomic_DNA"/>
</dbReference>
<organism evidence="2 3">
    <name type="scientific">Geodermatophilus amargosae</name>
    <dbReference type="NCBI Taxonomy" id="1296565"/>
    <lineage>
        <taxon>Bacteria</taxon>
        <taxon>Bacillati</taxon>
        <taxon>Actinomycetota</taxon>
        <taxon>Actinomycetes</taxon>
        <taxon>Geodermatophilales</taxon>
        <taxon>Geodermatophilaceae</taxon>
        <taxon>Geodermatophilus</taxon>
    </lineage>
</organism>
<reference evidence="3" key="1">
    <citation type="submission" date="2016-10" db="EMBL/GenBank/DDBJ databases">
        <authorList>
            <person name="Varghese N."/>
            <person name="Submissions S."/>
        </authorList>
    </citation>
    <scope>NUCLEOTIDE SEQUENCE [LARGE SCALE GENOMIC DNA]</scope>
    <source>
        <strain evidence="3">DSM 46136</strain>
    </source>
</reference>
<keyword evidence="1" id="KW-0812">Transmembrane</keyword>
<dbReference type="Proteomes" id="UP000199546">
    <property type="component" value="Unassembled WGS sequence"/>
</dbReference>
<dbReference type="RefSeq" id="WP_139245929.1">
    <property type="nucleotide sequence ID" value="NZ_FPBA01000014.1"/>
</dbReference>
<keyword evidence="3" id="KW-1185">Reference proteome</keyword>
<evidence type="ECO:0000313" key="2">
    <source>
        <dbReference type="EMBL" id="SFT86241.1"/>
    </source>
</evidence>
<gene>
    <name evidence="2" type="ORF">SAMN05660657_03549</name>
</gene>